<dbReference type="InterPro" id="IPR012340">
    <property type="entry name" value="NA-bd_OB-fold"/>
</dbReference>
<dbReference type="RefSeq" id="WP_269444699.1">
    <property type="nucleotide sequence ID" value="NZ_CP097463.1"/>
</dbReference>
<keyword evidence="6" id="KW-1185">Reference proteome</keyword>
<evidence type="ECO:0000256" key="3">
    <source>
        <dbReference type="RuleBase" id="RU000524"/>
    </source>
</evidence>
<protein>
    <recommendedName>
        <fullName evidence="3">Single-stranded DNA-binding protein</fullName>
    </recommendedName>
</protein>
<dbReference type="SUPFAM" id="SSF50249">
    <property type="entry name" value="Nucleic acid-binding proteins"/>
    <property type="match status" value="1"/>
</dbReference>
<feature type="region of interest" description="Disordered" evidence="4">
    <location>
        <begin position="146"/>
        <end position="179"/>
    </location>
</feature>
<dbReference type="InterPro" id="IPR011344">
    <property type="entry name" value="ssDNA-bd"/>
</dbReference>
<dbReference type="Proteomes" id="UP001164693">
    <property type="component" value="Chromosome"/>
</dbReference>
<organism evidence="5 6">
    <name type="scientific">Jatrophihabitans cynanchi</name>
    <dbReference type="NCBI Taxonomy" id="2944128"/>
    <lineage>
        <taxon>Bacteria</taxon>
        <taxon>Bacillati</taxon>
        <taxon>Actinomycetota</taxon>
        <taxon>Actinomycetes</taxon>
        <taxon>Jatrophihabitantales</taxon>
        <taxon>Jatrophihabitantaceae</taxon>
        <taxon>Jatrophihabitans</taxon>
    </lineage>
</organism>
<dbReference type="PROSITE" id="PS50935">
    <property type="entry name" value="SSB"/>
    <property type="match status" value="1"/>
</dbReference>
<dbReference type="PANTHER" id="PTHR10302:SF27">
    <property type="entry name" value="SINGLE-STRANDED DNA-BINDING PROTEIN"/>
    <property type="match status" value="1"/>
</dbReference>
<evidence type="ECO:0000256" key="1">
    <source>
        <dbReference type="ARBA" id="ARBA00023125"/>
    </source>
</evidence>
<dbReference type="Gene3D" id="2.40.50.140">
    <property type="entry name" value="Nucleic acid-binding proteins"/>
    <property type="match status" value="1"/>
</dbReference>
<accession>A0ABY7JZY8</accession>
<evidence type="ECO:0000256" key="4">
    <source>
        <dbReference type="SAM" id="MobiDB-lite"/>
    </source>
</evidence>
<evidence type="ECO:0000313" key="6">
    <source>
        <dbReference type="Proteomes" id="UP001164693"/>
    </source>
</evidence>
<keyword evidence="1 2" id="KW-0238">DNA-binding</keyword>
<name>A0ABY7JZY8_9ACTN</name>
<dbReference type="InterPro" id="IPR000424">
    <property type="entry name" value="Primosome_PriB/ssb"/>
</dbReference>
<sequence>MNDTQMTVIGNVCDDPTMRLTKSGHAVTNFRVASTPRRFDREKAEWVDSPTLFVNVTCWRALAENVKDSIHRGQPVVVSGRYYCRPYEVNESKRIGYELEATAVGHDLSRGKSEFVKRGRPGGFLDVAADESGLPVDDSRHWLDLDDGAVPNDADRPGDGTAVPDEAAAAHASGLASVG</sequence>
<evidence type="ECO:0000256" key="2">
    <source>
        <dbReference type="PROSITE-ProRule" id="PRU00252"/>
    </source>
</evidence>
<evidence type="ECO:0000313" key="5">
    <source>
        <dbReference type="EMBL" id="WAX58149.1"/>
    </source>
</evidence>
<proteinExistence type="predicted"/>
<dbReference type="GO" id="GO:0003677">
    <property type="term" value="F:DNA binding"/>
    <property type="evidence" value="ECO:0007669"/>
    <property type="project" value="UniProtKB-KW"/>
</dbReference>
<gene>
    <name evidence="5" type="primary">ssb</name>
    <name evidence="5" type="ORF">M6B22_05110</name>
</gene>
<dbReference type="NCBIfam" id="TIGR00621">
    <property type="entry name" value="ssb"/>
    <property type="match status" value="1"/>
</dbReference>
<dbReference type="Pfam" id="PF00436">
    <property type="entry name" value="SSB"/>
    <property type="match status" value="1"/>
</dbReference>
<dbReference type="PANTHER" id="PTHR10302">
    <property type="entry name" value="SINGLE-STRANDED DNA-BINDING PROTEIN"/>
    <property type="match status" value="1"/>
</dbReference>
<reference evidence="5" key="1">
    <citation type="submission" date="2022-05" db="EMBL/GenBank/DDBJ databases">
        <title>Jatrophihabitans sp. SB3-54 whole genome sequence.</title>
        <authorList>
            <person name="Suh M.K."/>
            <person name="Eom M.K."/>
            <person name="Kim J.S."/>
            <person name="Kim H.S."/>
            <person name="Do H.E."/>
            <person name="Shin Y.K."/>
            <person name="Lee J.-S."/>
        </authorList>
    </citation>
    <scope>NUCLEOTIDE SEQUENCE</scope>
    <source>
        <strain evidence="5">SB3-54</strain>
    </source>
</reference>
<dbReference type="EMBL" id="CP097463">
    <property type="protein sequence ID" value="WAX58149.1"/>
    <property type="molecule type" value="Genomic_DNA"/>
</dbReference>
<dbReference type="CDD" id="cd04496">
    <property type="entry name" value="SSB_OBF"/>
    <property type="match status" value="1"/>
</dbReference>